<gene>
    <name evidence="1" type="ORF">L798_09268</name>
</gene>
<proteinExistence type="predicted"/>
<reference evidence="1 2" key="1">
    <citation type="journal article" date="2014" name="Nat. Commun.">
        <title>Molecular traces of alternative social organization in a termite genome.</title>
        <authorList>
            <person name="Terrapon N."/>
            <person name="Li C."/>
            <person name="Robertson H.M."/>
            <person name="Ji L."/>
            <person name="Meng X."/>
            <person name="Booth W."/>
            <person name="Chen Z."/>
            <person name="Childers C.P."/>
            <person name="Glastad K.M."/>
            <person name="Gokhale K."/>
            <person name="Gowin J."/>
            <person name="Gronenberg W."/>
            <person name="Hermansen R.A."/>
            <person name="Hu H."/>
            <person name="Hunt B.G."/>
            <person name="Huylmans A.K."/>
            <person name="Khalil S.M."/>
            <person name="Mitchell R.D."/>
            <person name="Munoz-Torres M.C."/>
            <person name="Mustard J.A."/>
            <person name="Pan H."/>
            <person name="Reese J.T."/>
            <person name="Scharf M.E."/>
            <person name="Sun F."/>
            <person name="Vogel H."/>
            <person name="Xiao J."/>
            <person name="Yang W."/>
            <person name="Yang Z."/>
            <person name="Yang Z."/>
            <person name="Zhou J."/>
            <person name="Zhu J."/>
            <person name="Brent C.S."/>
            <person name="Elsik C.G."/>
            <person name="Goodisman M.A."/>
            <person name="Liberles D.A."/>
            <person name="Roe R.M."/>
            <person name="Vargo E.L."/>
            <person name="Vilcinskas A."/>
            <person name="Wang J."/>
            <person name="Bornberg-Bauer E."/>
            <person name="Korb J."/>
            <person name="Zhang G."/>
            <person name="Liebig J."/>
        </authorList>
    </citation>
    <scope>NUCLEOTIDE SEQUENCE [LARGE SCALE GENOMIC DNA]</scope>
    <source>
        <tissue evidence="1">Whole organism</tissue>
    </source>
</reference>
<name>A0A067R1G0_ZOONE</name>
<dbReference type="AlphaFoldDB" id="A0A067R1G0"/>
<keyword evidence="2" id="KW-1185">Reference proteome</keyword>
<dbReference type="EMBL" id="KK852777">
    <property type="protein sequence ID" value="KDR16740.1"/>
    <property type="molecule type" value="Genomic_DNA"/>
</dbReference>
<sequence>MNCVVEKRRAEEIVDHQPRTIRLPFGVNVTTDPRYEHVSGEKMAIYCESGKDQRHMPMEMMATPVVVPLPGPIHLPLQFHGAMQQPHQSRVPVSVNQADQPAVGLVPPPPNHVQQVPLPIALPMHHMQLLPGQNHAAVQVTETRDERPPSPDQVPVQVETREGRILHRIPIQVEGHEGRTFQQIPIQVTTHEGRAFSRRPFPVQVETHEGRVFPHPPEPIQEETREGHAFQPVQSEGREGRAFQHQHIPLHMVESRGFNPDAAAAAAAVMHASEGRVFHQQSPALEMVSHQQLPVHIPVPMMQQIQVEEQQAQPRPHYVQPRSVRSVDEVLHRRDKRVRRCACDCAC</sequence>
<dbReference type="InParanoid" id="A0A067R1G0"/>
<organism evidence="1 2">
    <name type="scientific">Zootermopsis nevadensis</name>
    <name type="common">Dampwood termite</name>
    <dbReference type="NCBI Taxonomy" id="136037"/>
    <lineage>
        <taxon>Eukaryota</taxon>
        <taxon>Metazoa</taxon>
        <taxon>Ecdysozoa</taxon>
        <taxon>Arthropoda</taxon>
        <taxon>Hexapoda</taxon>
        <taxon>Insecta</taxon>
        <taxon>Pterygota</taxon>
        <taxon>Neoptera</taxon>
        <taxon>Polyneoptera</taxon>
        <taxon>Dictyoptera</taxon>
        <taxon>Blattodea</taxon>
        <taxon>Blattoidea</taxon>
        <taxon>Termitoidae</taxon>
        <taxon>Termopsidae</taxon>
        <taxon>Zootermopsis</taxon>
    </lineage>
</organism>
<evidence type="ECO:0000313" key="2">
    <source>
        <dbReference type="Proteomes" id="UP000027135"/>
    </source>
</evidence>
<dbReference type="Proteomes" id="UP000027135">
    <property type="component" value="Unassembled WGS sequence"/>
</dbReference>
<protein>
    <submittedName>
        <fullName evidence="1">Uncharacterized protein</fullName>
    </submittedName>
</protein>
<dbReference type="eggNOG" id="ENOG502S660">
    <property type="taxonomic scope" value="Eukaryota"/>
</dbReference>
<evidence type="ECO:0000313" key="1">
    <source>
        <dbReference type="EMBL" id="KDR16740.1"/>
    </source>
</evidence>
<accession>A0A067R1G0</accession>